<dbReference type="AlphaFoldDB" id="R3WUN4"/>
<feature type="region of interest" description="Disordered" evidence="2">
    <location>
        <begin position="126"/>
        <end position="183"/>
    </location>
</feature>
<evidence type="ECO:0000256" key="1">
    <source>
        <dbReference type="SAM" id="Coils"/>
    </source>
</evidence>
<comment type="caution">
    <text evidence="3">The sequence shown here is derived from an EMBL/GenBank/DDBJ whole genome shotgun (WGS) entry which is preliminary data.</text>
</comment>
<dbReference type="PATRIC" id="fig|1158610.3.peg.1350"/>
<dbReference type="EMBL" id="AJAT01000012">
    <property type="protein sequence ID" value="EOL45480.1"/>
    <property type="molecule type" value="Genomic_DNA"/>
</dbReference>
<keyword evidence="4" id="KW-1185">Reference proteome</keyword>
<dbReference type="OrthoDB" id="2233743at2"/>
<organism evidence="3 4">
    <name type="scientific">Enterococcus phoeniculicola ATCC BAA-412</name>
    <dbReference type="NCBI Taxonomy" id="1158610"/>
    <lineage>
        <taxon>Bacteria</taxon>
        <taxon>Bacillati</taxon>
        <taxon>Bacillota</taxon>
        <taxon>Bacilli</taxon>
        <taxon>Lactobacillales</taxon>
        <taxon>Enterococcaceae</taxon>
        <taxon>Enterococcus</taxon>
    </lineage>
</organism>
<reference evidence="3 4" key="1">
    <citation type="submission" date="2013-02" db="EMBL/GenBank/DDBJ databases">
        <title>The Genome Sequence of Enterococcus phoeniculicola BAA-412.</title>
        <authorList>
            <consortium name="The Broad Institute Genome Sequencing Platform"/>
            <consortium name="The Broad Institute Genome Sequencing Center for Infectious Disease"/>
            <person name="Earl A.M."/>
            <person name="Gilmore M.S."/>
            <person name="Lebreton F."/>
            <person name="Walker B."/>
            <person name="Young S.K."/>
            <person name="Zeng Q."/>
            <person name="Gargeya S."/>
            <person name="Fitzgerald M."/>
            <person name="Haas B."/>
            <person name="Abouelleil A."/>
            <person name="Alvarado L."/>
            <person name="Arachchi H.M."/>
            <person name="Berlin A.M."/>
            <person name="Chapman S.B."/>
            <person name="Dewar J."/>
            <person name="Goldberg J."/>
            <person name="Griggs A."/>
            <person name="Gujja S."/>
            <person name="Hansen M."/>
            <person name="Howarth C."/>
            <person name="Imamovic A."/>
            <person name="Larimer J."/>
            <person name="McCowan C."/>
            <person name="Murphy C."/>
            <person name="Neiman D."/>
            <person name="Pearson M."/>
            <person name="Priest M."/>
            <person name="Roberts A."/>
            <person name="Saif S."/>
            <person name="Shea T."/>
            <person name="Sisk P."/>
            <person name="Sykes S."/>
            <person name="Wortman J."/>
            <person name="Nusbaum C."/>
            <person name="Birren B."/>
        </authorList>
    </citation>
    <scope>NUCLEOTIDE SEQUENCE [LARGE SCALE GENOMIC DNA]</scope>
    <source>
        <strain evidence="3 4">ATCC BAA-412</strain>
    </source>
</reference>
<dbReference type="HOGENOM" id="CLU_1459196_0_0_9"/>
<dbReference type="eggNOG" id="ENOG5033Y43">
    <property type="taxonomic scope" value="Bacteria"/>
</dbReference>
<evidence type="ECO:0000313" key="3">
    <source>
        <dbReference type="EMBL" id="EOL45480.1"/>
    </source>
</evidence>
<keyword evidence="1" id="KW-0175">Coiled coil</keyword>
<accession>R3WUN4</accession>
<evidence type="ECO:0008006" key="5">
    <source>
        <dbReference type="Google" id="ProtNLM"/>
    </source>
</evidence>
<dbReference type="RefSeq" id="WP_010768033.1">
    <property type="nucleotide sequence ID" value="NZ_ASWE01000003.1"/>
</dbReference>
<evidence type="ECO:0000256" key="2">
    <source>
        <dbReference type="SAM" id="MobiDB-lite"/>
    </source>
</evidence>
<proteinExistence type="predicted"/>
<sequence length="183" mass="20582">MADLTIKELADQLGVSKDKVKYRVRKLPDDSTYKEGNVTYLTEAAISMIRAEFDEVATESLPSESPVENGDYLKGIIEKKDEQIHQLQEMLKTQQKLVDQQQQLTLHANKQIELLQTQVKELKQPVEIGSSATQEAVEKEESVAADESPEEASSESKSVEQETQSTQAESEKKAGLWARLFKK</sequence>
<gene>
    <name evidence="3" type="ORF">UC3_01370</name>
</gene>
<name>R3WUN4_9ENTE</name>
<feature type="compositionally biased region" description="Acidic residues" evidence="2">
    <location>
        <begin position="143"/>
        <end position="153"/>
    </location>
</feature>
<dbReference type="STRING" id="154621.RV11_GL000087"/>
<evidence type="ECO:0000313" key="4">
    <source>
        <dbReference type="Proteomes" id="UP000013785"/>
    </source>
</evidence>
<dbReference type="Proteomes" id="UP000013785">
    <property type="component" value="Unassembled WGS sequence"/>
</dbReference>
<feature type="coiled-coil region" evidence="1">
    <location>
        <begin position="77"/>
        <end position="104"/>
    </location>
</feature>
<protein>
    <recommendedName>
        <fullName evidence="5">DUF536 domain-containing protein</fullName>
    </recommendedName>
</protein>